<organism evidence="1 2">
    <name type="scientific">Ampelomyces quisqualis</name>
    <name type="common">Powdery mildew agent</name>
    <dbReference type="NCBI Taxonomy" id="50730"/>
    <lineage>
        <taxon>Eukaryota</taxon>
        <taxon>Fungi</taxon>
        <taxon>Dikarya</taxon>
        <taxon>Ascomycota</taxon>
        <taxon>Pezizomycotina</taxon>
        <taxon>Dothideomycetes</taxon>
        <taxon>Pleosporomycetidae</taxon>
        <taxon>Pleosporales</taxon>
        <taxon>Pleosporineae</taxon>
        <taxon>Phaeosphaeriaceae</taxon>
        <taxon>Ampelomyces</taxon>
    </lineage>
</organism>
<gene>
    <name evidence="1" type="ORF">BDU57DRAFT_323883</name>
</gene>
<reference evidence="1" key="1">
    <citation type="journal article" date="2020" name="Stud. Mycol.">
        <title>101 Dothideomycetes genomes: a test case for predicting lifestyles and emergence of pathogens.</title>
        <authorList>
            <person name="Haridas S."/>
            <person name="Albert R."/>
            <person name="Binder M."/>
            <person name="Bloem J."/>
            <person name="Labutti K."/>
            <person name="Salamov A."/>
            <person name="Andreopoulos B."/>
            <person name="Baker S."/>
            <person name="Barry K."/>
            <person name="Bills G."/>
            <person name="Bluhm B."/>
            <person name="Cannon C."/>
            <person name="Castanera R."/>
            <person name="Culley D."/>
            <person name="Daum C."/>
            <person name="Ezra D."/>
            <person name="Gonzalez J."/>
            <person name="Henrissat B."/>
            <person name="Kuo A."/>
            <person name="Liang C."/>
            <person name="Lipzen A."/>
            <person name="Lutzoni F."/>
            <person name="Magnuson J."/>
            <person name="Mondo S."/>
            <person name="Nolan M."/>
            <person name="Ohm R."/>
            <person name="Pangilinan J."/>
            <person name="Park H.-J."/>
            <person name="Ramirez L."/>
            <person name="Alfaro M."/>
            <person name="Sun H."/>
            <person name="Tritt A."/>
            <person name="Yoshinaga Y."/>
            <person name="Zwiers L.-H."/>
            <person name="Turgeon B."/>
            <person name="Goodwin S."/>
            <person name="Spatafora J."/>
            <person name="Crous P."/>
            <person name="Grigoriev I."/>
        </authorList>
    </citation>
    <scope>NUCLEOTIDE SEQUENCE</scope>
    <source>
        <strain evidence="1">HMLAC05119</strain>
    </source>
</reference>
<evidence type="ECO:0000313" key="2">
    <source>
        <dbReference type="Proteomes" id="UP000800096"/>
    </source>
</evidence>
<protein>
    <submittedName>
        <fullName evidence="1">Uncharacterized protein</fullName>
    </submittedName>
</protein>
<name>A0A6A5QEN7_AMPQU</name>
<sequence>MLCLDVWNTAISVRCSNVRRTSCCMHCSPHPCRQIAQGCRCRSANHARTCKQTCAAKAGLRMPCTVMIPCATTTTSSMWLGGQRPCTLTSFQSLSHLFSGVDRHCRGTGKVTNLLCLHAQATRSLEPSTTAGPLKDRPQVCSATHRLAKTLSYSEHRCEGAQWLRSSSVGQQFVAGLCGLCYHNLPEDHSL</sequence>
<dbReference type="EMBL" id="ML979138">
    <property type="protein sequence ID" value="KAF1913829.1"/>
    <property type="molecule type" value="Genomic_DNA"/>
</dbReference>
<dbReference type="AlphaFoldDB" id="A0A6A5QEN7"/>
<keyword evidence="2" id="KW-1185">Reference proteome</keyword>
<proteinExistence type="predicted"/>
<evidence type="ECO:0000313" key="1">
    <source>
        <dbReference type="EMBL" id="KAF1913829.1"/>
    </source>
</evidence>
<dbReference type="Proteomes" id="UP000800096">
    <property type="component" value="Unassembled WGS sequence"/>
</dbReference>
<accession>A0A6A5QEN7</accession>